<protein>
    <recommendedName>
        <fullName evidence="10">G-protein coupled receptors family 1 profile domain-containing protein</fullName>
    </recommendedName>
</protein>
<keyword evidence="12" id="KW-1185">Reference proteome</keyword>
<keyword evidence="6" id="KW-0675">Receptor</keyword>
<evidence type="ECO:0000256" key="5">
    <source>
        <dbReference type="ARBA" id="ARBA00023136"/>
    </source>
</evidence>
<keyword evidence="2 9" id="KW-0812">Transmembrane</keyword>
<dbReference type="EMBL" id="JBJKFK010006108">
    <property type="protein sequence ID" value="KAL3307975.1"/>
    <property type="molecule type" value="Genomic_DNA"/>
</dbReference>
<evidence type="ECO:0000313" key="11">
    <source>
        <dbReference type="EMBL" id="KAL3307975.1"/>
    </source>
</evidence>
<feature type="domain" description="G-protein coupled receptors family 1 profile" evidence="10">
    <location>
        <begin position="29"/>
        <end position="300"/>
    </location>
</feature>
<dbReference type="Gene3D" id="1.20.1070.10">
    <property type="entry name" value="Rhodopsin 7-helix transmembrane proteins"/>
    <property type="match status" value="1"/>
</dbReference>
<proteinExistence type="predicted"/>
<feature type="transmembrane region" description="Helical" evidence="9">
    <location>
        <begin position="186"/>
        <end position="206"/>
    </location>
</feature>
<sequence>MGESSDSTLQVSHFGNIIWPIVFLIGWPGSLISSYIWAHRIKTTQNSTPVLQCFMSTLDSAFILLVCARNWIKGIAGVDLRLETGCALEPFLLATISQISSWVIIMLCFERLAFIFFPLRAKSICVPKIALINIVIISLLLCIANTPVFWLTNKVWNETESIHMCHFDSDNGMKVYVKDIYANVDFSMYSMIPLIAIIISHIPILNKLFISRRQVKAQSLSNQQRNGVRCCNCSLVTDNRTLKVVKTVLLMAFSHLVLTLPITLFYKFQDYISAGKAKDMIEFVFQVLQVLNHCLHFYIYSFTSTIFNESLMTLFPRVGPWLYRGQKTSSSNNLDLNNRIPSMLNQQLKKPSPDTRRGSNCSTTDSISEQKQLEKRRMLFEQRTQESRLNHIDESS</sequence>
<dbReference type="GO" id="GO:0004930">
    <property type="term" value="F:G protein-coupled receptor activity"/>
    <property type="evidence" value="ECO:0007669"/>
    <property type="project" value="UniProtKB-KW"/>
</dbReference>
<feature type="compositionally biased region" description="Polar residues" evidence="8">
    <location>
        <begin position="358"/>
        <end position="370"/>
    </location>
</feature>
<evidence type="ECO:0000259" key="10">
    <source>
        <dbReference type="PROSITE" id="PS50262"/>
    </source>
</evidence>
<accession>A0ABD2PLJ7</accession>
<feature type="transmembrane region" description="Helical" evidence="9">
    <location>
        <begin position="50"/>
        <end position="72"/>
    </location>
</feature>
<comment type="subcellular location">
    <subcellularLocation>
        <location evidence="1">Membrane</location>
        <topology evidence="1">Multi-pass membrane protein</topology>
    </subcellularLocation>
</comment>
<evidence type="ECO:0000256" key="9">
    <source>
        <dbReference type="SAM" id="Phobius"/>
    </source>
</evidence>
<dbReference type="SUPFAM" id="SSF81321">
    <property type="entry name" value="Family A G protein-coupled receptor-like"/>
    <property type="match status" value="1"/>
</dbReference>
<evidence type="ECO:0000256" key="6">
    <source>
        <dbReference type="ARBA" id="ARBA00023170"/>
    </source>
</evidence>
<feature type="region of interest" description="Disordered" evidence="8">
    <location>
        <begin position="346"/>
        <end position="370"/>
    </location>
</feature>
<keyword evidence="4" id="KW-0297">G-protein coupled receptor</keyword>
<evidence type="ECO:0000256" key="4">
    <source>
        <dbReference type="ARBA" id="ARBA00023040"/>
    </source>
</evidence>
<evidence type="ECO:0000256" key="7">
    <source>
        <dbReference type="ARBA" id="ARBA00023224"/>
    </source>
</evidence>
<evidence type="ECO:0000256" key="3">
    <source>
        <dbReference type="ARBA" id="ARBA00022989"/>
    </source>
</evidence>
<name>A0ABD2PLJ7_9PLAT</name>
<keyword evidence="7" id="KW-0807">Transducer</keyword>
<keyword evidence="5 9" id="KW-0472">Membrane</keyword>
<feature type="transmembrane region" description="Helical" evidence="9">
    <location>
        <begin position="92"/>
        <end position="117"/>
    </location>
</feature>
<dbReference type="PANTHER" id="PTHR24243">
    <property type="entry name" value="G-PROTEIN COUPLED RECEPTOR"/>
    <property type="match status" value="1"/>
</dbReference>
<organism evidence="11 12">
    <name type="scientific">Cichlidogyrus casuarinus</name>
    <dbReference type="NCBI Taxonomy" id="1844966"/>
    <lineage>
        <taxon>Eukaryota</taxon>
        <taxon>Metazoa</taxon>
        <taxon>Spiralia</taxon>
        <taxon>Lophotrochozoa</taxon>
        <taxon>Platyhelminthes</taxon>
        <taxon>Monogenea</taxon>
        <taxon>Monopisthocotylea</taxon>
        <taxon>Dactylogyridea</taxon>
        <taxon>Ancyrocephalidae</taxon>
        <taxon>Cichlidogyrus</taxon>
    </lineage>
</organism>
<dbReference type="PANTHER" id="PTHR24243:SF230">
    <property type="entry name" value="G-PROTEIN COUPLED RECEPTORS FAMILY 1 PROFILE DOMAIN-CONTAINING PROTEIN"/>
    <property type="match status" value="1"/>
</dbReference>
<feature type="transmembrane region" description="Helical" evidence="9">
    <location>
        <begin position="129"/>
        <end position="151"/>
    </location>
</feature>
<dbReference type="PROSITE" id="PS50262">
    <property type="entry name" value="G_PROTEIN_RECEP_F1_2"/>
    <property type="match status" value="1"/>
</dbReference>
<evidence type="ECO:0000256" key="2">
    <source>
        <dbReference type="ARBA" id="ARBA00022692"/>
    </source>
</evidence>
<dbReference type="GO" id="GO:0016020">
    <property type="term" value="C:membrane"/>
    <property type="evidence" value="ECO:0007669"/>
    <property type="project" value="UniProtKB-SubCell"/>
</dbReference>
<evidence type="ECO:0000313" key="12">
    <source>
        <dbReference type="Proteomes" id="UP001626550"/>
    </source>
</evidence>
<evidence type="ECO:0000256" key="8">
    <source>
        <dbReference type="SAM" id="MobiDB-lite"/>
    </source>
</evidence>
<comment type="caution">
    <text evidence="11">The sequence shown here is derived from an EMBL/GenBank/DDBJ whole genome shotgun (WGS) entry which is preliminary data.</text>
</comment>
<dbReference type="Pfam" id="PF00001">
    <property type="entry name" value="7tm_1"/>
    <property type="match status" value="1"/>
</dbReference>
<keyword evidence="3 9" id="KW-1133">Transmembrane helix</keyword>
<dbReference type="InterPro" id="IPR000276">
    <property type="entry name" value="GPCR_Rhodpsn"/>
</dbReference>
<dbReference type="InterPro" id="IPR017452">
    <property type="entry name" value="GPCR_Rhodpsn_7TM"/>
</dbReference>
<feature type="transmembrane region" description="Helical" evidence="9">
    <location>
        <begin position="248"/>
        <end position="266"/>
    </location>
</feature>
<evidence type="ECO:0000256" key="1">
    <source>
        <dbReference type="ARBA" id="ARBA00004141"/>
    </source>
</evidence>
<dbReference type="Proteomes" id="UP001626550">
    <property type="component" value="Unassembled WGS sequence"/>
</dbReference>
<gene>
    <name evidence="11" type="ORF">Ciccas_013500</name>
</gene>
<feature type="transmembrane region" description="Helical" evidence="9">
    <location>
        <begin position="17"/>
        <end position="38"/>
    </location>
</feature>
<reference evidence="11 12" key="1">
    <citation type="submission" date="2024-11" db="EMBL/GenBank/DDBJ databases">
        <title>Adaptive evolution of stress response genes in parasites aligns with host niche diversity.</title>
        <authorList>
            <person name="Hahn C."/>
            <person name="Resl P."/>
        </authorList>
    </citation>
    <scope>NUCLEOTIDE SEQUENCE [LARGE SCALE GENOMIC DNA]</scope>
    <source>
        <strain evidence="11">EGGRZ-B1_66</strain>
        <tissue evidence="11">Body</tissue>
    </source>
</reference>
<dbReference type="AlphaFoldDB" id="A0ABD2PLJ7"/>